<reference evidence="1 2" key="1">
    <citation type="submission" date="2018-12" db="EMBL/GenBank/DDBJ databases">
        <authorList>
            <consortium name="Pathogen Informatics"/>
        </authorList>
    </citation>
    <scope>NUCLEOTIDE SEQUENCE [LARGE SCALE GENOMIC DNA]</scope>
    <source>
        <strain evidence="1 2">NCTC13354</strain>
    </source>
</reference>
<organism evidence="1 2">
    <name type="scientific">Trueperella bialowiezensis</name>
    <dbReference type="NCBI Taxonomy" id="312285"/>
    <lineage>
        <taxon>Bacteria</taxon>
        <taxon>Bacillati</taxon>
        <taxon>Actinomycetota</taxon>
        <taxon>Actinomycetes</taxon>
        <taxon>Actinomycetales</taxon>
        <taxon>Actinomycetaceae</taxon>
        <taxon>Trueperella</taxon>
    </lineage>
</organism>
<dbReference type="EMBL" id="LR134476">
    <property type="protein sequence ID" value="VEI12464.1"/>
    <property type="molecule type" value="Genomic_DNA"/>
</dbReference>
<dbReference type="PROSITE" id="PS51257">
    <property type="entry name" value="PROKAR_LIPOPROTEIN"/>
    <property type="match status" value="1"/>
</dbReference>
<accession>A0A448PC34</accession>
<evidence type="ECO:0000313" key="2">
    <source>
        <dbReference type="Proteomes" id="UP000269542"/>
    </source>
</evidence>
<dbReference type="RefSeq" id="WP_126415668.1">
    <property type="nucleotide sequence ID" value="NZ_LR134476.1"/>
</dbReference>
<dbReference type="KEGG" id="tbw:NCTC13354_00143"/>
<protein>
    <submittedName>
        <fullName evidence="1">Uncharacterized protein</fullName>
    </submittedName>
</protein>
<dbReference type="Proteomes" id="UP000269542">
    <property type="component" value="Chromosome"/>
</dbReference>
<dbReference type="OrthoDB" id="9961063at2"/>
<keyword evidence="2" id="KW-1185">Reference proteome</keyword>
<proteinExistence type="predicted"/>
<evidence type="ECO:0000313" key="1">
    <source>
        <dbReference type="EMBL" id="VEI12464.1"/>
    </source>
</evidence>
<name>A0A448PC34_9ACTO</name>
<dbReference type="AlphaFoldDB" id="A0A448PC34"/>
<sequence length="389" mass="40620">MNTSRLGWLATLIGGLVVVSGCSSGPSTEWSVPLELGEAYEATNVLSISEAGGAVVVPVGNVVYGFDPERSAGDWSVTLGVPVSACESAGASVLCHTGTHSGVVFDSAGHPTEVTGVGVEFSSPHALYVTQAYPDRVELIAADPQATPEQLTNGETVAVYDGRNATLPDGTPISRNDDGRYPDAIQTLVDDGVLTLDSPWLNPPAIAQITEPLADGFVRIDAGELTVTKVTPSTVTIFDAAGEQVDKIEVPASMHLSVNPAWTTAEMTDIARQAAAVTADHALIFQTGEILGFSRILTDSVAPAYASVEGFAVDNGNTLSFAPISPESQGLWVVDYPYVSVFGTGQDGAVAATFDVVSGNKLVDDAKCQWTNGNTYCFSADRLDKISEF</sequence>
<gene>
    <name evidence="1" type="ORF">NCTC13354_00143</name>
</gene>